<dbReference type="eggNOG" id="ENOG502SZEW">
    <property type="taxonomic scope" value="Eukaryota"/>
</dbReference>
<dbReference type="InterPro" id="IPR029526">
    <property type="entry name" value="PGBD"/>
</dbReference>
<dbReference type="Pfam" id="PF13843">
    <property type="entry name" value="DDE_Tnp_1_7"/>
    <property type="match status" value="2"/>
</dbReference>
<organism evidence="3">
    <name type="scientific">Aphanomyces invadans</name>
    <dbReference type="NCBI Taxonomy" id="157072"/>
    <lineage>
        <taxon>Eukaryota</taxon>
        <taxon>Sar</taxon>
        <taxon>Stramenopiles</taxon>
        <taxon>Oomycota</taxon>
        <taxon>Saprolegniomycetes</taxon>
        <taxon>Saprolegniales</taxon>
        <taxon>Verrucalvaceae</taxon>
        <taxon>Aphanomyces</taxon>
    </lineage>
</organism>
<gene>
    <name evidence="3" type="ORF">H310_14080</name>
</gene>
<evidence type="ECO:0000256" key="1">
    <source>
        <dbReference type="SAM" id="MobiDB-lite"/>
    </source>
</evidence>
<name>A0A024TAX8_9STRA</name>
<dbReference type="AlphaFoldDB" id="A0A024TAX8"/>
<evidence type="ECO:0000313" key="3">
    <source>
        <dbReference type="EMBL" id="ETV91203.1"/>
    </source>
</evidence>
<dbReference type="EMBL" id="KI914012">
    <property type="protein sequence ID" value="ETV91203.1"/>
    <property type="molecule type" value="Genomic_DNA"/>
</dbReference>
<evidence type="ECO:0000259" key="2">
    <source>
        <dbReference type="Pfam" id="PF13843"/>
    </source>
</evidence>
<feature type="domain" description="PiggyBac transposable element-derived protein" evidence="2">
    <location>
        <begin position="91"/>
        <end position="208"/>
    </location>
</feature>
<feature type="compositionally biased region" description="Acidic residues" evidence="1">
    <location>
        <begin position="14"/>
        <end position="25"/>
    </location>
</feature>
<dbReference type="GeneID" id="20091130"/>
<protein>
    <recommendedName>
        <fullName evidence="2">PiggyBac transposable element-derived protein domain-containing protein</fullName>
    </recommendedName>
</protein>
<feature type="compositionally biased region" description="Basic and acidic residues" evidence="1">
    <location>
        <begin position="1"/>
        <end position="13"/>
    </location>
</feature>
<dbReference type="OrthoDB" id="108269at2759"/>
<feature type="domain" description="PiggyBac transposable element-derived protein" evidence="2">
    <location>
        <begin position="209"/>
        <end position="277"/>
    </location>
</feature>
<sequence length="344" mass="38339">MHEMSALEKKILNDVEDMTEEDELCEGGSPPGDAGDKKGSYETTEDIEDVDNVDWELGAHFDGPRNLFEHGDGGPDDELRVIDEFKDIFKDPVKVFLAFMPLDYWKSVVKKTNDKAMVLLAAHAKRFVGGREWKNPFDLAEVMKFIGLLVMMSVVRGGEYSLYWLNPSMSFLMLNGENFGKVMPINRFKQLRACIAFNDVPVAKTADATTKSYVNRRIGGQTTRQECLSLVGRYNMYMQGVDRHDQLRERFSIGSGASFKHWYGKLGFALIDIAITNLFSATALKKAAAEAKAAVLRLSASLLPPATSPTQDCGRGVDLQADIVYKRTVCSVIALNVHSNRTFA</sequence>
<reference evidence="3" key="1">
    <citation type="submission" date="2013-12" db="EMBL/GenBank/DDBJ databases">
        <title>The Genome Sequence of Aphanomyces invadans NJM9701.</title>
        <authorList>
            <consortium name="The Broad Institute Genomics Platform"/>
            <person name="Russ C."/>
            <person name="Tyler B."/>
            <person name="van West P."/>
            <person name="Dieguez-Uribeondo J."/>
            <person name="Young S.K."/>
            <person name="Zeng Q."/>
            <person name="Gargeya S."/>
            <person name="Fitzgerald M."/>
            <person name="Abouelleil A."/>
            <person name="Alvarado L."/>
            <person name="Chapman S.B."/>
            <person name="Gainer-Dewar J."/>
            <person name="Goldberg J."/>
            <person name="Griggs A."/>
            <person name="Gujja S."/>
            <person name="Hansen M."/>
            <person name="Howarth C."/>
            <person name="Imamovic A."/>
            <person name="Ireland A."/>
            <person name="Larimer J."/>
            <person name="McCowan C."/>
            <person name="Murphy C."/>
            <person name="Pearson M."/>
            <person name="Poon T.W."/>
            <person name="Priest M."/>
            <person name="Roberts A."/>
            <person name="Saif S."/>
            <person name="Shea T."/>
            <person name="Sykes S."/>
            <person name="Wortman J."/>
            <person name="Nusbaum C."/>
            <person name="Birren B."/>
        </authorList>
    </citation>
    <scope>NUCLEOTIDE SEQUENCE [LARGE SCALE GENOMIC DNA]</scope>
    <source>
        <strain evidence="3">NJM9701</strain>
    </source>
</reference>
<dbReference type="PANTHER" id="PTHR46599:SF3">
    <property type="entry name" value="PIGGYBAC TRANSPOSABLE ELEMENT-DERIVED PROTEIN 4"/>
    <property type="match status" value="1"/>
</dbReference>
<dbReference type="PANTHER" id="PTHR46599">
    <property type="entry name" value="PIGGYBAC TRANSPOSABLE ELEMENT-DERIVED PROTEIN 4"/>
    <property type="match status" value="1"/>
</dbReference>
<feature type="region of interest" description="Disordered" evidence="1">
    <location>
        <begin position="1"/>
        <end position="45"/>
    </location>
</feature>
<accession>A0A024TAX8</accession>
<dbReference type="RefSeq" id="XP_008880040.1">
    <property type="nucleotide sequence ID" value="XM_008881818.1"/>
</dbReference>
<proteinExistence type="predicted"/>
<dbReference type="VEuPathDB" id="FungiDB:H310_14080"/>